<gene>
    <name evidence="4" type="ORF">TGAMA5MH_02951</name>
</gene>
<feature type="signal peptide" evidence="2">
    <location>
        <begin position="1"/>
        <end position="26"/>
    </location>
</feature>
<dbReference type="EMBL" id="MTYH01000024">
    <property type="protein sequence ID" value="PNP45726.1"/>
    <property type="molecule type" value="Genomic_DNA"/>
</dbReference>
<evidence type="ECO:0000256" key="2">
    <source>
        <dbReference type="SAM" id="SignalP"/>
    </source>
</evidence>
<feature type="compositionally biased region" description="Low complexity" evidence="1">
    <location>
        <begin position="102"/>
        <end position="128"/>
    </location>
</feature>
<dbReference type="Pfam" id="PF01822">
    <property type="entry name" value="WSC"/>
    <property type="match status" value="1"/>
</dbReference>
<dbReference type="AlphaFoldDB" id="A0A2K0TJL8"/>
<feature type="region of interest" description="Disordered" evidence="1">
    <location>
        <begin position="95"/>
        <end position="128"/>
    </location>
</feature>
<protein>
    <recommendedName>
        <fullName evidence="3">WSC domain-containing protein</fullName>
    </recommendedName>
</protein>
<dbReference type="InterPro" id="IPR002889">
    <property type="entry name" value="WSC_carb-bd"/>
</dbReference>
<comment type="caution">
    <text evidence="4">The sequence shown here is derived from an EMBL/GenBank/DDBJ whole genome shotgun (WGS) entry which is preliminary data.</text>
</comment>
<evidence type="ECO:0000313" key="5">
    <source>
        <dbReference type="Proteomes" id="UP000236546"/>
    </source>
</evidence>
<feature type="compositionally biased region" description="Low complexity" evidence="1">
    <location>
        <begin position="231"/>
        <end position="253"/>
    </location>
</feature>
<feature type="chain" id="PRO_5014471680" description="WSC domain-containing protein" evidence="2">
    <location>
        <begin position="27"/>
        <end position="268"/>
    </location>
</feature>
<keyword evidence="2" id="KW-0732">Signal</keyword>
<dbReference type="Proteomes" id="UP000236546">
    <property type="component" value="Unassembled WGS sequence"/>
</dbReference>
<name>A0A2K0TJL8_9HYPO</name>
<evidence type="ECO:0000256" key="1">
    <source>
        <dbReference type="SAM" id="MobiDB-lite"/>
    </source>
</evidence>
<dbReference type="PROSITE" id="PS51212">
    <property type="entry name" value="WSC"/>
    <property type="match status" value="1"/>
</dbReference>
<dbReference type="SMART" id="SM00321">
    <property type="entry name" value="WSC"/>
    <property type="match status" value="1"/>
</dbReference>
<organism evidence="4 5">
    <name type="scientific">Trichoderma gamsii</name>
    <dbReference type="NCBI Taxonomy" id="398673"/>
    <lineage>
        <taxon>Eukaryota</taxon>
        <taxon>Fungi</taxon>
        <taxon>Dikarya</taxon>
        <taxon>Ascomycota</taxon>
        <taxon>Pezizomycotina</taxon>
        <taxon>Sordariomycetes</taxon>
        <taxon>Hypocreomycetidae</taxon>
        <taxon>Hypocreales</taxon>
        <taxon>Hypocreaceae</taxon>
        <taxon>Trichoderma</taxon>
    </lineage>
</organism>
<dbReference type="OrthoDB" id="2019572at2759"/>
<evidence type="ECO:0000259" key="3">
    <source>
        <dbReference type="PROSITE" id="PS51212"/>
    </source>
</evidence>
<reference evidence="4 5" key="1">
    <citation type="submission" date="2017-02" db="EMBL/GenBank/DDBJ databases">
        <title>Genomes of Trichoderma spp. with biocontrol activity.</title>
        <authorList>
            <person name="Gardiner D."/>
            <person name="Kazan K."/>
            <person name="Vos C."/>
            <person name="Harvey P."/>
        </authorList>
    </citation>
    <scope>NUCLEOTIDE SEQUENCE [LARGE SCALE GENOMIC DNA]</scope>
    <source>
        <strain evidence="4 5">A5MH</strain>
    </source>
</reference>
<sequence length="268" mass="28463">MRPISASTHRSGGVLVALVFAHLCAAAQKPVYSFDPKTVKSCIDWWNNGDETTSCKHVRDMFGITPEEFHEWNPSLSVDCEPWRFPLSYCVSTSDRNPPPGASTTTTRASSTTTSSTSSHVPSPSSWTARGCYPDDDPNFPVLEHMVSNKGGDSALDIAGCENSCWKASVNNTVLYAGVKAGNQCWCSSFIGGESASDQGKCDKPCSGNKNQICGGDQYINVFEPVTTKATSSASSATTSSSKTTTRTSSSATGTVTNSGANRLHAFL</sequence>
<proteinExistence type="predicted"/>
<accession>A0A2K0TJL8</accession>
<feature type="domain" description="WSC" evidence="3">
    <location>
        <begin position="126"/>
        <end position="226"/>
    </location>
</feature>
<feature type="region of interest" description="Disordered" evidence="1">
    <location>
        <begin position="231"/>
        <end position="257"/>
    </location>
</feature>
<evidence type="ECO:0000313" key="4">
    <source>
        <dbReference type="EMBL" id="PNP45726.1"/>
    </source>
</evidence>